<sequence>MGSQFQHEYPALHNSPSAAKQITILLVFEIFAIIAIILRLWARRIKKISLVFNDYVLLCALFFLTVALAVKTTAVFWAGSGQHIRDVEPGLRNRVHITFRAGQVLWAAANTSVRLSILHLYLTIFPSRVFRNACYTVMIVCISFFISVFLITFLMCRPVQFNWDRTIPGGTCGNRMAGYNATSATNLVIDFLVVTMPTPLLCGLHLPITKKIPIIIMFSLGYVICIISLLRTVYIANIDLADFTYASADLAIWSFLEPALGVVNASLPVLRPVLVRISASPTFTWARTAIFSSRRTSVEDSGGTKWGSGSRGEGREFKILVDSVERPCTFDSV</sequence>
<gene>
    <name evidence="8" type="ORF">M501DRAFT_983237</name>
</gene>
<dbReference type="InterPro" id="IPR049326">
    <property type="entry name" value="Rhodopsin_dom_fungi"/>
</dbReference>
<evidence type="ECO:0000313" key="8">
    <source>
        <dbReference type="EMBL" id="KAF2834965.1"/>
    </source>
</evidence>
<protein>
    <recommendedName>
        <fullName evidence="7">Rhodopsin domain-containing protein</fullName>
    </recommendedName>
</protein>
<evidence type="ECO:0000256" key="1">
    <source>
        <dbReference type="ARBA" id="ARBA00004141"/>
    </source>
</evidence>
<dbReference type="InterPro" id="IPR052337">
    <property type="entry name" value="SAT4-like"/>
</dbReference>
<dbReference type="PANTHER" id="PTHR33048">
    <property type="entry name" value="PTH11-LIKE INTEGRAL MEMBRANE PROTEIN (AFU_ORTHOLOGUE AFUA_5G11245)"/>
    <property type="match status" value="1"/>
</dbReference>
<name>A0A9P4S4F6_9PEZI</name>
<comment type="subcellular location">
    <subcellularLocation>
        <location evidence="1">Membrane</location>
        <topology evidence="1">Multi-pass membrane protein</topology>
    </subcellularLocation>
</comment>
<evidence type="ECO:0000256" key="3">
    <source>
        <dbReference type="ARBA" id="ARBA00022989"/>
    </source>
</evidence>
<evidence type="ECO:0000256" key="6">
    <source>
        <dbReference type="SAM" id="Phobius"/>
    </source>
</evidence>
<keyword evidence="3 6" id="KW-1133">Transmembrane helix</keyword>
<evidence type="ECO:0000259" key="7">
    <source>
        <dbReference type="Pfam" id="PF20684"/>
    </source>
</evidence>
<dbReference type="GO" id="GO:0016020">
    <property type="term" value="C:membrane"/>
    <property type="evidence" value="ECO:0007669"/>
    <property type="project" value="UniProtKB-SubCell"/>
</dbReference>
<dbReference type="PANTHER" id="PTHR33048:SF57">
    <property type="entry name" value="INTEGRAL MEMBRANE PROTEIN-RELATED"/>
    <property type="match status" value="1"/>
</dbReference>
<accession>A0A9P4S4F6</accession>
<dbReference type="OrthoDB" id="10017208at2759"/>
<comment type="similarity">
    <text evidence="5">Belongs to the SAT4 family.</text>
</comment>
<comment type="caution">
    <text evidence="8">The sequence shown here is derived from an EMBL/GenBank/DDBJ whole genome shotgun (WGS) entry which is preliminary data.</text>
</comment>
<proteinExistence type="inferred from homology"/>
<feature type="transmembrane region" description="Helical" evidence="6">
    <location>
        <begin position="54"/>
        <end position="77"/>
    </location>
</feature>
<dbReference type="AlphaFoldDB" id="A0A9P4S4F6"/>
<evidence type="ECO:0000256" key="5">
    <source>
        <dbReference type="ARBA" id="ARBA00038359"/>
    </source>
</evidence>
<organism evidence="8 9">
    <name type="scientific">Patellaria atrata CBS 101060</name>
    <dbReference type="NCBI Taxonomy" id="1346257"/>
    <lineage>
        <taxon>Eukaryota</taxon>
        <taxon>Fungi</taxon>
        <taxon>Dikarya</taxon>
        <taxon>Ascomycota</taxon>
        <taxon>Pezizomycotina</taxon>
        <taxon>Dothideomycetes</taxon>
        <taxon>Dothideomycetes incertae sedis</taxon>
        <taxon>Patellariales</taxon>
        <taxon>Patellariaceae</taxon>
        <taxon>Patellaria</taxon>
    </lineage>
</organism>
<evidence type="ECO:0000313" key="9">
    <source>
        <dbReference type="Proteomes" id="UP000799429"/>
    </source>
</evidence>
<evidence type="ECO:0000256" key="2">
    <source>
        <dbReference type="ARBA" id="ARBA00022692"/>
    </source>
</evidence>
<feature type="transmembrane region" description="Helical" evidence="6">
    <location>
        <begin position="214"/>
        <end position="238"/>
    </location>
</feature>
<dbReference type="Proteomes" id="UP000799429">
    <property type="component" value="Unassembled WGS sequence"/>
</dbReference>
<feature type="domain" description="Rhodopsin" evidence="7">
    <location>
        <begin position="38"/>
        <end position="275"/>
    </location>
</feature>
<reference evidence="8" key="1">
    <citation type="journal article" date="2020" name="Stud. Mycol.">
        <title>101 Dothideomycetes genomes: a test case for predicting lifestyles and emergence of pathogens.</title>
        <authorList>
            <person name="Haridas S."/>
            <person name="Albert R."/>
            <person name="Binder M."/>
            <person name="Bloem J."/>
            <person name="Labutti K."/>
            <person name="Salamov A."/>
            <person name="Andreopoulos B."/>
            <person name="Baker S."/>
            <person name="Barry K."/>
            <person name="Bills G."/>
            <person name="Bluhm B."/>
            <person name="Cannon C."/>
            <person name="Castanera R."/>
            <person name="Culley D."/>
            <person name="Daum C."/>
            <person name="Ezra D."/>
            <person name="Gonzalez J."/>
            <person name="Henrissat B."/>
            <person name="Kuo A."/>
            <person name="Liang C."/>
            <person name="Lipzen A."/>
            <person name="Lutzoni F."/>
            <person name="Magnuson J."/>
            <person name="Mondo S."/>
            <person name="Nolan M."/>
            <person name="Ohm R."/>
            <person name="Pangilinan J."/>
            <person name="Park H.-J."/>
            <person name="Ramirez L."/>
            <person name="Alfaro M."/>
            <person name="Sun H."/>
            <person name="Tritt A."/>
            <person name="Yoshinaga Y."/>
            <person name="Zwiers L.-H."/>
            <person name="Turgeon B."/>
            <person name="Goodwin S."/>
            <person name="Spatafora J."/>
            <person name="Crous P."/>
            <person name="Grigoriev I."/>
        </authorList>
    </citation>
    <scope>NUCLEOTIDE SEQUENCE</scope>
    <source>
        <strain evidence="8">CBS 101060</strain>
    </source>
</reference>
<dbReference type="Pfam" id="PF20684">
    <property type="entry name" value="Fung_rhodopsin"/>
    <property type="match status" value="1"/>
</dbReference>
<keyword evidence="4 6" id="KW-0472">Membrane</keyword>
<dbReference type="EMBL" id="MU006113">
    <property type="protein sequence ID" value="KAF2834965.1"/>
    <property type="molecule type" value="Genomic_DNA"/>
</dbReference>
<feature type="transmembrane region" description="Helical" evidence="6">
    <location>
        <begin position="22"/>
        <end position="42"/>
    </location>
</feature>
<evidence type="ECO:0000256" key="4">
    <source>
        <dbReference type="ARBA" id="ARBA00023136"/>
    </source>
</evidence>
<keyword evidence="9" id="KW-1185">Reference proteome</keyword>
<feature type="transmembrane region" description="Helical" evidence="6">
    <location>
        <begin position="134"/>
        <end position="155"/>
    </location>
</feature>
<feature type="transmembrane region" description="Helical" evidence="6">
    <location>
        <begin position="184"/>
        <end position="202"/>
    </location>
</feature>
<keyword evidence="2 6" id="KW-0812">Transmembrane</keyword>